<gene>
    <name evidence="1" type="ORF">LTS18_010015</name>
</gene>
<evidence type="ECO:0000313" key="2">
    <source>
        <dbReference type="Proteomes" id="UP001186974"/>
    </source>
</evidence>
<dbReference type="Proteomes" id="UP001186974">
    <property type="component" value="Unassembled WGS sequence"/>
</dbReference>
<protein>
    <submittedName>
        <fullName evidence="1">Uncharacterized protein</fullName>
    </submittedName>
</protein>
<keyword evidence="2" id="KW-1185">Reference proteome</keyword>
<proteinExistence type="predicted"/>
<dbReference type="EMBL" id="JAWDJW010000276">
    <property type="protein sequence ID" value="KAK3081125.1"/>
    <property type="molecule type" value="Genomic_DNA"/>
</dbReference>
<name>A0ACC3DWP7_9PEZI</name>
<accession>A0ACC3DWP7</accession>
<comment type="caution">
    <text evidence="1">The sequence shown here is derived from an EMBL/GenBank/DDBJ whole genome shotgun (WGS) entry which is preliminary data.</text>
</comment>
<organism evidence="1 2">
    <name type="scientific">Coniosporium uncinatum</name>
    <dbReference type="NCBI Taxonomy" id="93489"/>
    <lineage>
        <taxon>Eukaryota</taxon>
        <taxon>Fungi</taxon>
        <taxon>Dikarya</taxon>
        <taxon>Ascomycota</taxon>
        <taxon>Pezizomycotina</taxon>
        <taxon>Dothideomycetes</taxon>
        <taxon>Dothideomycetes incertae sedis</taxon>
        <taxon>Coniosporium</taxon>
    </lineage>
</organism>
<evidence type="ECO:0000313" key="1">
    <source>
        <dbReference type="EMBL" id="KAK3081125.1"/>
    </source>
</evidence>
<sequence>MAETEYSEGEEGALARKPVGQPIAGVTLSQEELAEVLKMVDEEAAREAEQQHQSQISTDSEPEEVRPPEKGKRKAPAEAEQPPEVVADGVVTRGKKGVRKPRKASLEASGRAPPKPRGKQAAKAPKTPQKEASPPPAATNSRVAVSKPAQKGRKKQSRAATPPPTQSPPPGTPAVSSLVNLLSPDSQKTVKLPERPSPHTAKKQRTAPEPKAPPKYVLKSKTFYHNEKVDSWDELFAVDELLFTRFTQKADAVARLAVEEAGNLYAVFSRVAVIHGSGGPGSHLHFDDIKVTDHVSWATLLGKVQSMYIAEKKIVRVDIETRAASRVDWQLEEPAAQVSVPASTQAKNVSGRAYILTQSSQPSARAATERIETLNRIQTRIIEAFACEGKLCKEGSYACLRDELNSKIHYRITTDDIAKLALRVDANIGTLNEIDVENPPQDWLNQVRKNQAVRKEALKKRGKRRERERSPQAESPHTRTPAPAPYTPYYGLTQAPPAYHTPYAPPYYHPPVMQQQTWPRGPPGVPEPQRKSSPVGSQSDVYTVYDYCDWFAKRYKKHALLFSEAARVLADEGWILTTIAIKSEADVKEVVHKSGIASLLKAKIKLFLDEIKSQSSSGSA</sequence>
<reference evidence="1" key="1">
    <citation type="submission" date="2024-09" db="EMBL/GenBank/DDBJ databases">
        <title>Black Yeasts Isolated from many extreme environments.</title>
        <authorList>
            <person name="Coleine C."/>
            <person name="Stajich J.E."/>
            <person name="Selbmann L."/>
        </authorList>
    </citation>
    <scope>NUCLEOTIDE SEQUENCE</scope>
    <source>
        <strain evidence="1">CCFEE 5737</strain>
    </source>
</reference>